<dbReference type="PANTHER" id="PTHR36195:SF6">
    <property type="entry name" value="SECRETED THAUMATIN-LIKE PROTEIN CALA"/>
    <property type="match status" value="1"/>
</dbReference>
<evidence type="ECO:0000256" key="1">
    <source>
        <dbReference type="SAM" id="SignalP"/>
    </source>
</evidence>
<protein>
    <recommendedName>
        <fullName evidence="4">Extracellular thaumatin domain protein</fullName>
    </recommendedName>
</protein>
<dbReference type="STRING" id="1408163.A0A0F4YZD6"/>
<dbReference type="RefSeq" id="XP_013330087.1">
    <property type="nucleotide sequence ID" value="XM_013474633.1"/>
</dbReference>
<dbReference type="PANTHER" id="PTHR36195">
    <property type="entry name" value="DOMAIN PROTEIN, PUTATIVE (AFU_ORTHOLOGUE AFUA_5G01990)-RELATED-RELATED"/>
    <property type="match status" value="1"/>
</dbReference>
<comment type="caution">
    <text evidence="2">The sequence shown here is derived from an EMBL/GenBank/DDBJ whole genome shotgun (WGS) entry which is preliminary data.</text>
</comment>
<dbReference type="GeneID" id="25314892"/>
<proteinExistence type="predicted"/>
<dbReference type="Proteomes" id="UP000053958">
    <property type="component" value="Unassembled WGS sequence"/>
</dbReference>
<gene>
    <name evidence="2" type="ORF">T310_2541</name>
</gene>
<accession>A0A0F4YZD6</accession>
<dbReference type="EMBL" id="LASV01000101">
    <property type="protein sequence ID" value="KKA23475.1"/>
    <property type="molecule type" value="Genomic_DNA"/>
</dbReference>
<organism evidence="2 3">
    <name type="scientific">Rasamsonia emersonii (strain ATCC 16479 / CBS 393.64 / IMI 116815)</name>
    <dbReference type="NCBI Taxonomy" id="1408163"/>
    <lineage>
        <taxon>Eukaryota</taxon>
        <taxon>Fungi</taxon>
        <taxon>Dikarya</taxon>
        <taxon>Ascomycota</taxon>
        <taxon>Pezizomycotina</taxon>
        <taxon>Eurotiomycetes</taxon>
        <taxon>Eurotiomycetidae</taxon>
        <taxon>Eurotiales</taxon>
        <taxon>Trichocomaceae</taxon>
        <taxon>Rasamsonia</taxon>
    </lineage>
</organism>
<evidence type="ECO:0000313" key="2">
    <source>
        <dbReference type="EMBL" id="KKA23475.1"/>
    </source>
</evidence>
<name>A0A0F4YZD6_RASE3</name>
<feature type="chain" id="PRO_5002482019" description="Extracellular thaumatin domain protein" evidence="1">
    <location>
        <begin position="20"/>
        <end position="180"/>
    </location>
</feature>
<reference evidence="2 3" key="1">
    <citation type="submission" date="2015-04" db="EMBL/GenBank/DDBJ databases">
        <authorList>
            <person name="Heijne W.H."/>
            <person name="Fedorova N.D."/>
            <person name="Nierman W.C."/>
            <person name="Vollebregt A.W."/>
            <person name="Zhao Z."/>
            <person name="Wu L."/>
            <person name="Kumar M."/>
            <person name="Stam H."/>
            <person name="van den Berg M.A."/>
            <person name="Pel H.J."/>
        </authorList>
    </citation>
    <scope>NUCLEOTIDE SEQUENCE [LARGE SCALE GENOMIC DNA]</scope>
    <source>
        <strain evidence="2 3">CBS 393.64</strain>
    </source>
</reference>
<evidence type="ECO:0000313" key="3">
    <source>
        <dbReference type="Proteomes" id="UP000053958"/>
    </source>
</evidence>
<sequence length="180" mass="18911">MKFTQVFGIAALLASAASALPLVRSTNSTSSSSTGGGVTINNNMDQTIYLWSVSDDFNAPMVTVPKGQSYSENWRINPNGGGISIKMATTPSQADVLQFEYTLANPTIFWDLSCINMGTNSLFTKVGFAVTSNNPQCESATCAPGDTACADAYLVPDDNQATRGCDADTHLTLNIGSSSS</sequence>
<evidence type="ECO:0008006" key="4">
    <source>
        <dbReference type="Google" id="ProtNLM"/>
    </source>
</evidence>
<dbReference type="InterPro" id="IPR006771">
    <property type="entry name" value="CetA-like"/>
</dbReference>
<keyword evidence="3" id="KW-1185">Reference proteome</keyword>
<feature type="signal peptide" evidence="1">
    <location>
        <begin position="1"/>
        <end position="19"/>
    </location>
</feature>
<dbReference type="OrthoDB" id="5144514at2759"/>
<dbReference type="AlphaFoldDB" id="A0A0F4YZD6"/>
<dbReference type="Pfam" id="PF04681">
    <property type="entry name" value="Bys1"/>
    <property type="match status" value="1"/>
</dbReference>
<keyword evidence="1" id="KW-0732">Signal</keyword>